<dbReference type="InterPro" id="IPR036322">
    <property type="entry name" value="WD40_repeat_dom_sf"/>
</dbReference>
<dbReference type="Pfam" id="PF00400">
    <property type="entry name" value="WD40"/>
    <property type="match status" value="2"/>
</dbReference>
<feature type="region of interest" description="Disordered" evidence="4">
    <location>
        <begin position="1506"/>
        <end position="1535"/>
    </location>
</feature>
<sequence>MSLSPPERGLPLRGKGGSRPCNLVRVFVSSTPSDMEAEREALMESAYPEVQAFCQKHGLMFEVIDLRWGIRDVTGAGQEALFLDEIRRCQELSVGPSFVALLGSRYGPCPAPATIGEEEFEVLAAQLQQEEPQALQMLTRRYLKDENAAPPVYALQRPLPHGEEQSLVLSLRRAAREAERKGLIGQCQRLRYHKSDTHREIEARLLGSGPEDEGAAVVFLRETETSPDEEGEEEGEEEDENARQVLEELKGTVASACPGLLRVHRVPRAAAPGALRQKPQPKHLKELCDQFVAVANYQALRGLWAREGHPGGGRLLQELGHHATLARERCHTPCWRPELVDSLCQRLRDSLPRCHPPLVVHGPPGCGKTVLLCHLRGAACQALGPKAVVVFRLLGASQDSCGRDALLASLCQQVCLALGLYLPGTGDPLLCFHHMLLSASRQASQPLVLILDAMENLGTAWLPAVCPPGVQLVVSARDEGGSGGAFGGDPFVVAPLSAEEAGKALAESLASAGRTLQPEQQALFRQGFSNGGQALALSLALAEAIRWASYGPLSALAVPLTATEAAHRLCGRMEEAHGSVLVANALGYLACARNGLSEAEMKDVLSLDNEVLSEVYRSHPPPGKGVLRLPPLLWSRLHRDLNPELEEKWSDGFVLMGFLHREFSAVVEERYLSQPEDHVRRHLLLADFFRGTWSWGAKKPVVLPSSAKPVSVDRKVTPQPLWFSSRLPNRRKLSEQPFHLLHGGRMEELRRDVLGNMAWISCRVASSGVRILAADFALCLTHLFCPELRLVRDCLLLLLDPSVDDAEGRLEPNVVYTEMLARLESLVPSYPGGLIAGLCQQCKSWLGSRPHPSLVPLAGFLDPPDGPLRKTLPGFPKGTSILEASPDHRMLLAGSSDGSIIVWDTEDFSVHHVLLGHSGENQKGRVFLPGHLLLTRGAKGRQCQAAAINVSTDPPSFPQVEAWHLGTAAPAFRILAEPPGGWLCAAVFVPRLVVATVSGGCVRLWDSLSGQFLSKQQLGGLREDAAPTCGALLRKMGRMVSGFSGGSLLMVPALGLLEKLPEKICFVALSEDESLLAAGFGRRVRIFRPDPTGFHQVLNSDLLHNEEVCAAAIAADNTTVFTSSWSECIWAWRLGQEGWLRDVWGDQGPPATHLTLCGSLLVSASPHAPYLRVWDPGDDPGCKPLPPCMAGAKCVGLSGGGKYICFPRSLESCELVLWDVEEGEERETLDTSAAVRCLEVAPQRNLAFVGLASGTVLVFPLDLPQDVGCIPPAENRKPVCALALARSEEQVAVACEDLVQVLDVGQGHPGPLIDRPAFSFYTQIPGADISCVALLGGYRVLYGMTTGQLFLYHCPRGQVFALEAHGSSGVTCLQTSHGEAWALSGAADSLQCLWDVDRCRWEHRMSFRKEDSFAQGVLCACFSTDDRLLFTASLDQCVTVWDVSCGALLAAQLVHARVTRIVPTPDGFVAATRLGYLVRERFLRSPSTSSRYDPLGGIRAAWRVTSRRTGGEEDEDVPSGQMGRQGDHATHAGHSHLNNKLSQICRIG</sequence>
<dbReference type="PANTHER" id="PTHR45013:SF1">
    <property type="entry name" value="NACHT DOMAIN- AND WD REPEAT-CONTAINING PROTEIN 1"/>
    <property type="match status" value="1"/>
</dbReference>
<dbReference type="Proteomes" id="UP001178461">
    <property type="component" value="Chromosome 18"/>
</dbReference>
<keyword evidence="8" id="KW-1185">Reference proteome</keyword>
<evidence type="ECO:0000256" key="4">
    <source>
        <dbReference type="SAM" id="MobiDB-lite"/>
    </source>
</evidence>
<dbReference type="SUPFAM" id="SSF50978">
    <property type="entry name" value="WD40 repeat-like"/>
    <property type="match status" value="2"/>
</dbReference>
<organism evidence="7 8">
    <name type="scientific">Podarcis lilfordi</name>
    <name type="common">Lilford's wall lizard</name>
    <dbReference type="NCBI Taxonomy" id="74358"/>
    <lineage>
        <taxon>Eukaryota</taxon>
        <taxon>Metazoa</taxon>
        <taxon>Chordata</taxon>
        <taxon>Craniata</taxon>
        <taxon>Vertebrata</taxon>
        <taxon>Euteleostomi</taxon>
        <taxon>Lepidosauria</taxon>
        <taxon>Squamata</taxon>
        <taxon>Bifurcata</taxon>
        <taxon>Unidentata</taxon>
        <taxon>Episquamata</taxon>
        <taxon>Laterata</taxon>
        <taxon>Lacertibaenia</taxon>
        <taxon>Lacertidae</taxon>
        <taxon>Podarcis</taxon>
    </lineage>
</organism>
<name>A0AA35PST8_9SAUR</name>
<evidence type="ECO:0000256" key="3">
    <source>
        <dbReference type="PROSITE-ProRule" id="PRU00221"/>
    </source>
</evidence>
<accession>A0AA35PST8</accession>
<dbReference type="EMBL" id="OX395144">
    <property type="protein sequence ID" value="CAI5799194.1"/>
    <property type="molecule type" value="Genomic_DNA"/>
</dbReference>
<dbReference type="InterPro" id="IPR019775">
    <property type="entry name" value="WD40_repeat_CS"/>
</dbReference>
<gene>
    <name evidence="7" type="ORF">PODLI_1B028815</name>
</gene>
<keyword evidence="1 3" id="KW-0853">WD repeat</keyword>
<dbReference type="InterPro" id="IPR043365">
    <property type="entry name" value="NWD1"/>
</dbReference>
<dbReference type="Pfam" id="PF25469">
    <property type="entry name" value="WHD_NWD1"/>
    <property type="match status" value="1"/>
</dbReference>
<dbReference type="SUPFAM" id="SSF52540">
    <property type="entry name" value="P-loop containing nucleoside triphosphate hydrolases"/>
    <property type="match status" value="1"/>
</dbReference>
<dbReference type="PANTHER" id="PTHR45013">
    <property type="entry name" value="NACHT DOMAIN- AND WD REPEAT-CONTAINING PROTEIN 1"/>
    <property type="match status" value="1"/>
</dbReference>
<dbReference type="Gene3D" id="2.130.10.10">
    <property type="entry name" value="YVTN repeat-like/Quinoprotein amine dehydrogenase"/>
    <property type="match status" value="3"/>
</dbReference>
<feature type="repeat" description="WD" evidence="3">
    <location>
        <begin position="872"/>
        <end position="913"/>
    </location>
</feature>
<dbReference type="SMART" id="SM00320">
    <property type="entry name" value="WD40"/>
    <property type="match status" value="7"/>
</dbReference>
<evidence type="ECO:0000313" key="8">
    <source>
        <dbReference type="Proteomes" id="UP001178461"/>
    </source>
</evidence>
<dbReference type="Gene3D" id="3.40.50.300">
    <property type="entry name" value="P-loop containing nucleotide triphosphate hydrolases"/>
    <property type="match status" value="1"/>
</dbReference>
<evidence type="ECO:0000256" key="2">
    <source>
        <dbReference type="ARBA" id="ARBA00022737"/>
    </source>
</evidence>
<evidence type="ECO:0000313" key="7">
    <source>
        <dbReference type="EMBL" id="CAI5799194.1"/>
    </source>
</evidence>
<proteinExistence type="predicted"/>
<dbReference type="InterPro" id="IPR027417">
    <property type="entry name" value="P-loop_NTPase"/>
</dbReference>
<protein>
    <submittedName>
        <fullName evidence="7">Domain- and WD repeat-containing 1</fullName>
    </submittedName>
</protein>
<feature type="domain" description="DUF4062" evidence="5">
    <location>
        <begin position="25"/>
        <end position="113"/>
    </location>
</feature>
<evidence type="ECO:0000256" key="1">
    <source>
        <dbReference type="ARBA" id="ARBA00022574"/>
    </source>
</evidence>
<feature type="domain" description="NWD1/2-like winged helix-turn-helix" evidence="6">
    <location>
        <begin position="571"/>
        <end position="676"/>
    </location>
</feature>
<dbReference type="InterPro" id="IPR057588">
    <property type="entry name" value="NWD1/2-like_WH"/>
</dbReference>
<keyword evidence="2" id="KW-0677">Repeat</keyword>
<dbReference type="PROSITE" id="PS50082">
    <property type="entry name" value="WD_REPEATS_2"/>
    <property type="match status" value="2"/>
</dbReference>
<feature type="region of interest" description="Disordered" evidence="4">
    <location>
        <begin position="223"/>
        <end position="242"/>
    </location>
</feature>
<dbReference type="PROSITE" id="PS00678">
    <property type="entry name" value="WD_REPEATS_1"/>
    <property type="match status" value="2"/>
</dbReference>
<dbReference type="InterPro" id="IPR025139">
    <property type="entry name" value="DUF4062"/>
</dbReference>
<evidence type="ECO:0000259" key="6">
    <source>
        <dbReference type="Pfam" id="PF25469"/>
    </source>
</evidence>
<feature type="compositionally biased region" description="Acidic residues" evidence="4">
    <location>
        <begin position="225"/>
        <end position="240"/>
    </location>
</feature>
<dbReference type="Pfam" id="PF13271">
    <property type="entry name" value="DUF4062"/>
    <property type="match status" value="1"/>
</dbReference>
<dbReference type="InterPro" id="IPR001680">
    <property type="entry name" value="WD40_rpt"/>
</dbReference>
<dbReference type="InterPro" id="IPR015943">
    <property type="entry name" value="WD40/YVTN_repeat-like_dom_sf"/>
</dbReference>
<feature type="repeat" description="WD" evidence="3">
    <location>
        <begin position="1410"/>
        <end position="1451"/>
    </location>
</feature>
<reference evidence="7" key="1">
    <citation type="submission" date="2022-12" db="EMBL/GenBank/DDBJ databases">
        <authorList>
            <person name="Alioto T."/>
            <person name="Alioto T."/>
            <person name="Gomez Garrido J."/>
        </authorList>
    </citation>
    <scope>NUCLEOTIDE SEQUENCE</scope>
</reference>
<evidence type="ECO:0000259" key="5">
    <source>
        <dbReference type="Pfam" id="PF13271"/>
    </source>
</evidence>